<proteinExistence type="predicted"/>
<evidence type="ECO:0000256" key="2">
    <source>
        <dbReference type="SAM" id="Phobius"/>
    </source>
</evidence>
<organism evidence="3 4">
    <name type="scientific">Mycobacterium asiaticum</name>
    <dbReference type="NCBI Taxonomy" id="1790"/>
    <lineage>
        <taxon>Bacteria</taxon>
        <taxon>Bacillati</taxon>
        <taxon>Actinomycetota</taxon>
        <taxon>Actinomycetes</taxon>
        <taxon>Mycobacteriales</taxon>
        <taxon>Mycobacteriaceae</taxon>
        <taxon>Mycobacterium</taxon>
    </lineage>
</organism>
<feature type="region of interest" description="Disordered" evidence="1">
    <location>
        <begin position="1"/>
        <end position="27"/>
    </location>
</feature>
<comment type="caution">
    <text evidence="3">The sequence shown here is derived from an EMBL/GenBank/DDBJ whole genome shotgun (WGS) entry which is preliminary data.</text>
</comment>
<dbReference type="EMBL" id="LZKQ01000209">
    <property type="protein sequence ID" value="OBI80720.1"/>
    <property type="molecule type" value="Genomic_DNA"/>
</dbReference>
<dbReference type="AlphaFoldDB" id="A0A1A3C0S9"/>
<feature type="transmembrane region" description="Helical" evidence="2">
    <location>
        <begin position="102"/>
        <end position="126"/>
    </location>
</feature>
<dbReference type="OrthoDB" id="4706921at2"/>
<feature type="compositionally biased region" description="Gly residues" evidence="1">
    <location>
        <begin position="1"/>
        <end position="10"/>
    </location>
</feature>
<accession>A0A1A3C0S9</accession>
<evidence type="ECO:0000256" key="1">
    <source>
        <dbReference type="SAM" id="MobiDB-lite"/>
    </source>
</evidence>
<evidence type="ECO:0000313" key="4">
    <source>
        <dbReference type="Proteomes" id="UP000093795"/>
    </source>
</evidence>
<feature type="transmembrane region" description="Helical" evidence="2">
    <location>
        <begin position="60"/>
        <end position="82"/>
    </location>
</feature>
<dbReference type="Proteomes" id="UP000093795">
    <property type="component" value="Unassembled WGS sequence"/>
</dbReference>
<gene>
    <name evidence="3" type="ORF">A9X01_24390</name>
</gene>
<protein>
    <submittedName>
        <fullName evidence="3">Uncharacterized protein</fullName>
    </submittedName>
</protein>
<evidence type="ECO:0000313" key="3">
    <source>
        <dbReference type="EMBL" id="OBI80720.1"/>
    </source>
</evidence>
<keyword evidence="2" id="KW-0812">Transmembrane</keyword>
<name>A0A1A3C0S9_MYCAS</name>
<keyword evidence="2" id="KW-1133">Transmembrane helix</keyword>
<sequence>MANQVGGDGYGPDELDRDTSGRHGSGERRVAGWQRALRWVAWLAFLGIAVKNSDRPSFGALEFLTLAIAIGVSVWCLARPLGGPQVDIENPVQARGTFVSKTSWGLVLLGALLTIGGVGAIGAIGYDLSSGRATIGDVLHDIAIFVEGWLAEMFTSYAYDAELEKTHAYALFVLIVPGLLLLGFNLVPFVRRGREFRVEPDASISIRTTRGFEPLLEYEYSGVIADGTTIRFTPATPQATAIVLPQARVFCRENGARLEAAISGELIGQRLARRGFTVDEIDSKRGHFRARRGGPGAV</sequence>
<dbReference type="STRING" id="1790.A5645_12905"/>
<feature type="transmembrane region" description="Helical" evidence="2">
    <location>
        <begin position="169"/>
        <end position="187"/>
    </location>
</feature>
<reference evidence="3 4" key="1">
    <citation type="submission" date="2016-06" db="EMBL/GenBank/DDBJ databases">
        <authorList>
            <person name="Kjaerup R.B."/>
            <person name="Dalgaard T.S."/>
            <person name="Juul-Madsen H.R."/>
        </authorList>
    </citation>
    <scope>NUCLEOTIDE SEQUENCE [LARGE SCALE GENOMIC DNA]</scope>
    <source>
        <strain evidence="3 4">1081914.2</strain>
    </source>
</reference>
<dbReference type="RefSeq" id="WP_065121921.1">
    <property type="nucleotide sequence ID" value="NZ_LZKQ01000209.1"/>
</dbReference>
<feature type="compositionally biased region" description="Basic and acidic residues" evidence="1">
    <location>
        <begin position="17"/>
        <end position="27"/>
    </location>
</feature>
<keyword evidence="2" id="KW-0472">Membrane</keyword>